<keyword evidence="3" id="KW-1185">Reference proteome</keyword>
<evidence type="ECO:0000313" key="3">
    <source>
        <dbReference type="Proteomes" id="UP000015105"/>
    </source>
</evidence>
<reference evidence="2" key="3">
    <citation type="journal article" date="2017" name="Nature">
        <title>Genome sequence of the progenitor of the wheat D genome Aegilops tauschii.</title>
        <authorList>
            <person name="Luo M.C."/>
            <person name="Gu Y.Q."/>
            <person name="Puiu D."/>
            <person name="Wang H."/>
            <person name="Twardziok S.O."/>
            <person name="Deal K.R."/>
            <person name="Huo N."/>
            <person name="Zhu T."/>
            <person name="Wang L."/>
            <person name="Wang Y."/>
            <person name="McGuire P.E."/>
            <person name="Liu S."/>
            <person name="Long H."/>
            <person name="Ramasamy R.K."/>
            <person name="Rodriguez J.C."/>
            <person name="Van S.L."/>
            <person name="Yuan L."/>
            <person name="Wang Z."/>
            <person name="Xia Z."/>
            <person name="Xiao L."/>
            <person name="Anderson O.D."/>
            <person name="Ouyang S."/>
            <person name="Liang Y."/>
            <person name="Zimin A.V."/>
            <person name="Pertea G."/>
            <person name="Qi P."/>
            <person name="Bennetzen J.L."/>
            <person name="Dai X."/>
            <person name="Dawson M.W."/>
            <person name="Muller H.G."/>
            <person name="Kugler K."/>
            <person name="Rivarola-Duarte L."/>
            <person name="Spannagl M."/>
            <person name="Mayer K.F.X."/>
            <person name="Lu F.H."/>
            <person name="Bevan M.W."/>
            <person name="Leroy P."/>
            <person name="Li P."/>
            <person name="You F.M."/>
            <person name="Sun Q."/>
            <person name="Liu Z."/>
            <person name="Lyons E."/>
            <person name="Wicker T."/>
            <person name="Salzberg S.L."/>
            <person name="Devos K.M."/>
            <person name="Dvorak J."/>
        </authorList>
    </citation>
    <scope>NUCLEOTIDE SEQUENCE [LARGE SCALE GENOMIC DNA]</scope>
    <source>
        <strain evidence="2">cv. AL8/78</strain>
    </source>
</reference>
<organism evidence="2 3">
    <name type="scientific">Aegilops tauschii subsp. strangulata</name>
    <name type="common">Goatgrass</name>
    <dbReference type="NCBI Taxonomy" id="200361"/>
    <lineage>
        <taxon>Eukaryota</taxon>
        <taxon>Viridiplantae</taxon>
        <taxon>Streptophyta</taxon>
        <taxon>Embryophyta</taxon>
        <taxon>Tracheophyta</taxon>
        <taxon>Spermatophyta</taxon>
        <taxon>Magnoliopsida</taxon>
        <taxon>Liliopsida</taxon>
        <taxon>Poales</taxon>
        <taxon>Poaceae</taxon>
        <taxon>BOP clade</taxon>
        <taxon>Pooideae</taxon>
        <taxon>Triticodae</taxon>
        <taxon>Triticeae</taxon>
        <taxon>Triticinae</taxon>
        <taxon>Aegilops</taxon>
    </lineage>
</organism>
<dbReference type="EnsemblPlants" id="AET2Gv20731500.20">
    <property type="protein sequence ID" value="AET2Gv20731500.20"/>
    <property type="gene ID" value="AET2Gv20731500"/>
</dbReference>
<keyword evidence="1" id="KW-0472">Membrane</keyword>
<reference evidence="3" key="2">
    <citation type="journal article" date="2017" name="Nat. Plants">
        <title>The Aegilops tauschii genome reveals multiple impacts of transposons.</title>
        <authorList>
            <person name="Zhao G."/>
            <person name="Zou C."/>
            <person name="Li K."/>
            <person name="Wang K."/>
            <person name="Li T."/>
            <person name="Gao L."/>
            <person name="Zhang X."/>
            <person name="Wang H."/>
            <person name="Yang Z."/>
            <person name="Liu X."/>
            <person name="Jiang W."/>
            <person name="Mao L."/>
            <person name="Kong X."/>
            <person name="Jiao Y."/>
            <person name="Jia J."/>
        </authorList>
    </citation>
    <scope>NUCLEOTIDE SEQUENCE [LARGE SCALE GENOMIC DNA]</scope>
    <source>
        <strain evidence="3">cv. AL8/78</strain>
    </source>
</reference>
<dbReference type="Gramene" id="AET2Gv20731500.20">
    <property type="protein sequence ID" value="AET2Gv20731500.20"/>
    <property type="gene ID" value="AET2Gv20731500"/>
</dbReference>
<sequence>MFSTTKSRVKIIVLFVPKLSGLEAYITMLFTQMLPKYVFLTTFFHGSELPWCLYINYQVRGVYYHAIYKHYNKNPLLATYVQQRNNRMCCLAKHPTIPT</sequence>
<reference evidence="2" key="4">
    <citation type="submission" date="2019-03" db="UniProtKB">
        <authorList>
            <consortium name="EnsemblPlants"/>
        </authorList>
    </citation>
    <scope>IDENTIFICATION</scope>
</reference>
<dbReference type="Gramene" id="AET2Gv20731500.19">
    <property type="protein sequence ID" value="AET2Gv20731500.19"/>
    <property type="gene ID" value="AET2Gv20731500"/>
</dbReference>
<dbReference type="EnsemblPlants" id="AET2Gv20731500.21">
    <property type="protein sequence ID" value="AET2Gv20731500.21"/>
    <property type="gene ID" value="AET2Gv20731500"/>
</dbReference>
<keyword evidence="1" id="KW-0812">Transmembrane</keyword>
<dbReference type="Gramene" id="AET2Gv20731500.21">
    <property type="protein sequence ID" value="AET2Gv20731500.21"/>
    <property type="gene ID" value="AET2Gv20731500"/>
</dbReference>
<feature type="transmembrane region" description="Helical" evidence="1">
    <location>
        <begin position="12"/>
        <end position="31"/>
    </location>
</feature>
<dbReference type="EnsemblPlants" id="AET2Gv20731500.19">
    <property type="protein sequence ID" value="AET2Gv20731500.19"/>
    <property type="gene ID" value="AET2Gv20731500"/>
</dbReference>
<proteinExistence type="predicted"/>
<evidence type="ECO:0000313" key="2">
    <source>
        <dbReference type="EnsemblPlants" id="AET2Gv20731500.21"/>
    </source>
</evidence>
<reference evidence="3" key="1">
    <citation type="journal article" date="2014" name="Science">
        <title>Ancient hybridizations among the ancestral genomes of bread wheat.</title>
        <authorList>
            <consortium name="International Wheat Genome Sequencing Consortium,"/>
            <person name="Marcussen T."/>
            <person name="Sandve S.R."/>
            <person name="Heier L."/>
            <person name="Spannagl M."/>
            <person name="Pfeifer M."/>
            <person name="Jakobsen K.S."/>
            <person name="Wulff B.B."/>
            <person name="Steuernagel B."/>
            <person name="Mayer K.F."/>
            <person name="Olsen O.A."/>
        </authorList>
    </citation>
    <scope>NUCLEOTIDE SEQUENCE [LARGE SCALE GENOMIC DNA]</scope>
    <source>
        <strain evidence="3">cv. AL8/78</strain>
    </source>
</reference>
<dbReference type="AlphaFoldDB" id="A0A453C4H6"/>
<reference evidence="2" key="5">
    <citation type="journal article" date="2021" name="G3 (Bethesda)">
        <title>Aegilops tauschii genome assembly Aet v5.0 features greater sequence contiguity and improved annotation.</title>
        <authorList>
            <person name="Wang L."/>
            <person name="Zhu T."/>
            <person name="Rodriguez J.C."/>
            <person name="Deal K.R."/>
            <person name="Dubcovsky J."/>
            <person name="McGuire P.E."/>
            <person name="Lux T."/>
            <person name="Spannagl M."/>
            <person name="Mayer K.F.X."/>
            <person name="Baldrich P."/>
            <person name="Meyers B.C."/>
            <person name="Huo N."/>
            <person name="Gu Y.Q."/>
            <person name="Zhou H."/>
            <person name="Devos K.M."/>
            <person name="Bennetzen J.L."/>
            <person name="Unver T."/>
            <person name="Budak H."/>
            <person name="Gulick P.J."/>
            <person name="Galiba G."/>
            <person name="Kalapos B."/>
            <person name="Nelson D.R."/>
            <person name="Li P."/>
            <person name="You F.M."/>
            <person name="Luo M.C."/>
            <person name="Dvorak J."/>
        </authorList>
    </citation>
    <scope>NUCLEOTIDE SEQUENCE [LARGE SCALE GENOMIC DNA]</scope>
    <source>
        <strain evidence="2">cv. AL8/78</strain>
    </source>
</reference>
<evidence type="ECO:0000256" key="1">
    <source>
        <dbReference type="SAM" id="Phobius"/>
    </source>
</evidence>
<protein>
    <submittedName>
        <fullName evidence="2">Uncharacterized protein</fullName>
    </submittedName>
</protein>
<accession>A0A453C4H6</accession>
<dbReference type="Proteomes" id="UP000015105">
    <property type="component" value="Chromosome 2D"/>
</dbReference>
<name>A0A453C4H6_AEGTS</name>
<keyword evidence="1" id="KW-1133">Transmembrane helix</keyword>